<dbReference type="InterPro" id="IPR018574">
    <property type="entry name" value="Structure-sp_endonuc_su_Slx4"/>
</dbReference>
<protein>
    <recommendedName>
        <fullName evidence="7">Structure-specific endonuclease subunit SLX4</fullName>
    </recommendedName>
</protein>
<keyword evidence="3" id="KW-0227">DNA damage</keyword>
<dbReference type="GO" id="GO:0006260">
    <property type="term" value="P:DNA replication"/>
    <property type="evidence" value="ECO:0007669"/>
    <property type="project" value="InterPro"/>
</dbReference>
<evidence type="ECO:0000256" key="4">
    <source>
        <dbReference type="ARBA" id="ARBA00023172"/>
    </source>
</evidence>
<evidence type="ECO:0000256" key="8">
    <source>
        <dbReference type="SAM" id="MobiDB-lite"/>
    </source>
</evidence>
<accession>A0A077R9W8</accession>
<dbReference type="EMBL" id="HG529672">
    <property type="protein sequence ID" value="CDI55997.1"/>
    <property type="molecule type" value="Genomic_DNA"/>
</dbReference>
<keyword evidence="4" id="KW-0233">DNA recombination</keyword>
<comment type="subcellular location">
    <subcellularLocation>
        <location evidence="1">Nucleus</location>
    </subcellularLocation>
</comment>
<dbReference type="AlphaFoldDB" id="A0A077R9W8"/>
<evidence type="ECO:0000313" key="9">
    <source>
        <dbReference type="EMBL" id="CDI55997.1"/>
    </source>
</evidence>
<reference evidence="9" key="1">
    <citation type="journal article" date="2014" name="Genome Biol. Evol.">
        <title>Gene Loss Rather Than Gene Gain Is Associated with a Host Jump from Monocots to Dicots in the Smut Fungus Melanopsichium pennsylvanicum.</title>
        <authorList>
            <person name="Sharma R."/>
            <person name="Mishra B."/>
            <person name="Runge F."/>
            <person name="Thines M."/>
        </authorList>
    </citation>
    <scope>NUCLEOTIDE SEQUENCE</scope>
    <source>
        <strain evidence="9">4</strain>
    </source>
</reference>
<feature type="compositionally biased region" description="Basic residues" evidence="8">
    <location>
        <begin position="195"/>
        <end position="209"/>
    </location>
</feature>
<feature type="region of interest" description="Disordered" evidence="8">
    <location>
        <begin position="87"/>
        <end position="134"/>
    </location>
</feature>
<proteinExistence type="inferred from homology"/>
<keyword evidence="6" id="KW-0539">Nucleus</keyword>
<name>A0A077R9W8_9BASI</name>
<keyword evidence="5" id="KW-0234">DNA repair</keyword>
<feature type="compositionally biased region" description="Low complexity" evidence="8">
    <location>
        <begin position="169"/>
        <end position="191"/>
    </location>
</feature>
<organism evidence="9">
    <name type="scientific">Melanopsichium pennsylvanicum 4</name>
    <dbReference type="NCBI Taxonomy" id="1398559"/>
    <lineage>
        <taxon>Eukaryota</taxon>
        <taxon>Fungi</taxon>
        <taxon>Dikarya</taxon>
        <taxon>Basidiomycota</taxon>
        <taxon>Ustilaginomycotina</taxon>
        <taxon>Ustilaginomycetes</taxon>
        <taxon>Ustilaginales</taxon>
        <taxon>Ustilaginaceae</taxon>
        <taxon>Melanopsichium</taxon>
    </lineage>
</organism>
<evidence type="ECO:0000256" key="6">
    <source>
        <dbReference type="ARBA" id="ARBA00023242"/>
    </source>
</evidence>
<dbReference type="GO" id="GO:0006310">
    <property type="term" value="P:DNA recombination"/>
    <property type="evidence" value="ECO:0007669"/>
    <property type="project" value="UniProtKB-KW"/>
</dbReference>
<comment type="similarity">
    <text evidence="2">Belongs to the SLX4 family.</text>
</comment>
<evidence type="ECO:0000256" key="3">
    <source>
        <dbReference type="ARBA" id="ARBA00022763"/>
    </source>
</evidence>
<feature type="compositionally biased region" description="Low complexity" evidence="8">
    <location>
        <begin position="121"/>
        <end position="134"/>
    </location>
</feature>
<dbReference type="Pfam" id="PF09494">
    <property type="entry name" value="Slx4"/>
    <property type="match status" value="1"/>
</dbReference>
<evidence type="ECO:0000256" key="1">
    <source>
        <dbReference type="ARBA" id="ARBA00004123"/>
    </source>
</evidence>
<dbReference type="GO" id="GO:0006281">
    <property type="term" value="P:DNA repair"/>
    <property type="evidence" value="ECO:0007669"/>
    <property type="project" value="UniProtKB-KW"/>
</dbReference>
<evidence type="ECO:0000256" key="5">
    <source>
        <dbReference type="ARBA" id="ARBA00023204"/>
    </source>
</evidence>
<evidence type="ECO:0000256" key="2">
    <source>
        <dbReference type="ARBA" id="ARBA00006661"/>
    </source>
</evidence>
<sequence>MTSTPDFDSWSIPQLQAQVKKYGFKVSRKRVTLIDQLRAVYEALGRSGIVLEPTPIQYPASLSDSALEPSTAMQVGEVNRRTTRRRLVLPEQSGAPHIVGKERKGKGKGRKSDPFIVDDLSSSSPSSVSSSSSSLASVIMDQEAKNGEQEAGDFTALLEREAASATSGSRSPATLNSPSSSSSMDIPLSASTSPHKPHRHQRSPLRSRSRSQSSDDIPLSTLNPIHAFINTADEENSEPPPNPSPALAETMTQAIKSDFSVWTRILRYEPISFDELISIATQNGLTMDTGKTKEELRAWLDTQCICFYSAQLTGSRSRH</sequence>
<feature type="region of interest" description="Disordered" evidence="8">
    <location>
        <begin position="162"/>
        <end position="222"/>
    </location>
</feature>
<dbReference type="GO" id="GO:0033557">
    <property type="term" value="C:Slx1-Slx4 complex"/>
    <property type="evidence" value="ECO:0007669"/>
    <property type="project" value="InterPro"/>
</dbReference>
<evidence type="ECO:0000256" key="7">
    <source>
        <dbReference type="ARBA" id="ARBA00029496"/>
    </source>
</evidence>